<feature type="compositionally biased region" description="Basic and acidic residues" evidence="2">
    <location>
        <begin position="1106"/>
        <end position="1118"/>
    </location>
</feature>
<reference evidence="4" key="1">
    <citation type="journal article" date="2019" name="Sci. Rep.">
        <title>Draft genome of Tanacetum cinerariifolium, the natural source of mosquito coil.</title>
        <authorList>
            <person name="Yamashiro T."/>
            <person name="Shiraishi A."/>
            <person name="Satake H."/>
            <person name="Nakayama K."/>
        </authorList>
    </citation>
    <scope>NUCLEOTIDE SEQUENCE</scope>
</reference>
<proteinExistence type="predicted"/>
<dbReference type="EMBL" id="BKCJ010005515">
    <property type="protein sequence ID" value="GEU67172.1"/>
    <property type="molecule type" value="Genomic_DNA"/>
</dbReference>
<dbReference type="InterPro" id="IPR036397">
    <property type="entry name" value="RNaseH_sf"/>
</dbReference>
<feature type="domain" description="GAG-pre-integrase" evidence="3">
    <location>
        <begin position="325"/>
        <end position="397"/>
    </location>
</feature>
<evidence type="ECO:0000259" key="3">
    <source>
        <dbReference type="Pfam" id="PF13976"/>
    </source>
</evidence>
<feature type="compositionally biased region" description="Polar residues" evidence="2">
    <location>
        <begin position="8"/>
        <end position="35"/>
    </location>
</feature>
<keyword evidence="1" id="KW-0175">Coiled coil</keyword>
<feature type="region of interest" description="Disordered" evidence="2">
    <location>
        <begin position="1105"/>
        <end position="1128"/>
    </location>
</feature>
<evidence type="ECO:0000256" key="1">
    <source>
        <dbReference type="SAM" id="Coils"/>
    </source>
</evidence>
<organism evidence="4">
    <name type="scientific">Tanacetum cinerariifolium</name>
    <name type="common">Dalmatian daisy</name>
    <name type="synonym">Chrysanthemum cinerariifolium</name>
    <dbReference type="NCBI Taxonomy" id="118510"/>
    <lineage>
        <taxon>Eukaryota</taxon>
        <taxon>Viridiplantae</taxon>
        <taxon>Streptophyta</taxon>
        <taxon>Embryophyta</taxon>
        <taxon>Tracheophyta</taxon>
        <taxon>Spermatophyta</taxon>
        <taxon>Magnoliopsida</taxon>
        <taxon>eudicotyledons</taxon>
        <taxon>Gunneridae</taxon>
        <taxon>Pentapetalae</taxon>
        <taxon>asterids</taxon>
        <taxon>campanulids</taxon>
        <taxon>Asterales</taxon>
        <taxon>Asteraceae</taxon>
        <taxon>Asteroideae</taxon>
        <taxon>Anthemideae</taxon>
        <taxon>Anthemidinae</taxon>
        <taxon>Tanacetum</taxon>
    </lineage>
</organism>
<sequence>MIVEQEVKGTTSSNSSSQNIAFVSSPSTNSTNEVSTAYGVSTANTQPSTASTQLVHEDLEKIYKDDLEEMDLKWQLALLSMRAKRTVHVEETPPKAMVAIDGVSFDWSYMTKDETPTKMALMAFSDSERSLNSLCLKAMDLSLVIESKKASAYIPNELKEYLDAPLVKDRFSDNKDSSVESPIGVEKKTNVPTIAKVKFVRPKQQEKLAKTVNTARPRAVNTARPTAINNARPNSAVVNVVRANKVNVVKASACWVWRPTQPNGASITLKRHNYIDVRGRFKEGANGGRITGKGTLKTSKLDFEDVYFVKELKFNLLSISQMNNMYNVDMKNIDLKESLICLVAKVTLDESMLWHMRLGYINFKNINKLVKDNLVRGLPSKCFENDQTCVAFLKGKQHKASCIRREFSIARTPQQNGVSERRNRTLVEAARTIGRTPALSFMKPFGCHVTILNTLDHLGVMRPFGYSMNIKAFKVYNIRTRRVKEKLHIEFLENKPIVAGARPKWLFDIDMLTESMNYVPVNAGTNSDDFAGIKDSICAGQSNMETRSTQDYILMPLWKDGLLLFDSSLTLFDDAGSPSSGDAGKKHDEVSNKESGALNELNFSFENLYTEYPDDQKRLVWRLLQLMMILKKWLTLLIWNLPSKSVLLLKPELTRIIHQSKQSLQSGESTLWFASSSKSLELCTKFERLMKDKFQMSSMGELTFFLKLFQVTPKVSHLHAVKIIFRYLKGHPRLGLWYPRNSPFELVAYIDSDYVGASLDRKSTTKGCQFLGSRLISWKCKKQTVVATSTTKAEYVATASCCGQVNQSSMVGFGEMIQYNLRIGFSTMASAIICLAINQKFTFSKYIFDHMVKNLEDVVKFLMFLRFVQVFLDSQVEGMLKHEEIYLTPSYTKKIFANMKRQGKDFSGNVTPLFETVIVQPQEDMGQDSKIPTYSHHTPTVTQPALTLETTQADQALEIRSLKRRVKKLEKKASKKNHKLKRLYKIGVALIDETQGRNDQDMFDTSIYDDEEVVAEKEVSTADSVTTFGEVVTTAGTSKPKAKGILIQEPSETPTPTPKDTSKQSSKDKDKGKAKMIKPKKPLKRKDQIMIDEEIAKNLEAQMQTELEKEERLARQKEEEDNIALIEL</sequence>
<comment type="caution">
    <text evidence="4">The sequence shown here is derived from an EMBL/GenBank/DDBJ whole genome shotgun (WGS) entry which is preliminary data.</text>
</comment>
<dbReference type="SUPFAM" id="SSF53098">
    <property type="entry name" value="Ribonuclease H-like"/>
    <property type="match status" value="1"/>
</dbReference>
<dbReference type="InterPro" id="IPR012337">
    <property type="entry name" value="RNaseH-like_sf"/>
</dbReference>
<accession>A0A6L2M3J8</accession>
<protein>
    <submittedName>
        <fullName evidence="4">Putative ribonuclease H-like domain-containing protein</fullName>
    </submittedName>
</protein>
<feature type="coiled-coil region" evidence="1">
    <location>
        <begin position="952"/>
        <end position="986"/>
    </location>
</feature>
<feature type="compositionally biased region" description="Basic residues" evidence="2">
    <location>
        <begin position="1074"/>
        <end position="1084"/>
    </location>
</feature>
<name>A0A6L2M3J8_TANCI</name>
<evidence type="ECO:0000256" key="2">
    <source>
        <dbReference type="SAM" id="MobiDB-lite"/>
    </source>
</evidence>
<feature type="region of interest" description="Disordered" evidence="2">
    <location>
        <begin position="1039"/>
        <end position="1089"/>
    </location>
</feature>
<dbReference type="GO" id="GO:0003676">
    <property type="term" value="F:nucleic acid binding"/>
    <property type="evidence" value="ECO:0007669"/>
    <property type="project" value="InterPro"/>
</dbReference>
<evidence type="ECO:0000313" key="4">
    <source>
        <dbReference type="EMBL" id="GEU67172.1"/>
    </source>
</evidence>
<dbReference type="AlphaFoldDB" id="A0A6L2M3J8"/>
<dbReference type="CDD" id="cd09272">
    <property type="entry name" value="RNase_HI_RT_Ty1"/>
    <property type="match status" value="1"/>
</dbReference>
<gene>
    <name evidence="4" type="ORF">Tci_039150</name>
</gene>
<feature type="compositionally biased region" description="Basic and acidic residues" evidence="2">
    <location>
        <begin position="1060"/>
        <end position="1073"/>
    </location>
</feature>
<dbReference type="InterPro" id="IPR025724">
    <property type="entry name" value="GAG-pre-integrase_dom"/>
</dbReference>
<dbReference type="PANTHER" id="PTHR11439">
    <property type="entry name" value="GAG-POL-RELATED RETROTRANSPOSON"/>
    <property type="match status" value="1"/>
</dbReference>
<dbReference type="Gene3D" id="3.30.420.10">
    <property type="entry name" value="Ribonuclease H-like superfamily/Ribonuclease H"/>
    <property type="match status" value="1"/>
</dbReference>
<dbReference type="PANTHER" id="PTHR11439:SF495">
    <property type="entry name" value="REVERSE TRANSCRIPTASE, RNA-DEPENDENT DNA POLYMERASE-RELATED"/>
    <property type="match status" value="1"/>
</dbReference>
<dbReference type="Pfam" id="PF13976">
    <property type="entry name" value="gag_pre-integrs"/>
    <property type="match status" value="1"/>
</dbReference>
<feature type="region of interest" description="Disordered" evidence="2">
    <location>
        <begin position="1"/>
        <end position="35"/>
    </location>
</feature>